<organism evidence="2 3">
    <name type="scientific">Mucuna pruriens</name>
    <name type="common">Velvet bean</name>
    <name type="synonym">Dolichos pruriens</name>
    <dbReference type="NCBI Taxonomy" id="157652"/>
    <lineage>
        <taxon>Eukaryota</taxon>
        <taxon>Viridiplantae</taxon>
        <taxon>Streptophyta</taxon>
        <taxon>Embryophyta</taxon>
        <taxon>Tracheophyta</taxon>
        <taxon>Spermatophyta</taxon>
        <taxon>Magnoliopsida</taxon>
        <taxon>eudicotyledons</taxon>
        <taxon>Gunneridae</taxon>
        <taxon>Pentapetalae</taxon>
        <taxon>rosids</taxon>
        <taxon>fabids</taxon>
        <taxon>Fabales</taxon>
        <taxon>Fabaceae</taxon>
        <taxon>Papilionoideae</taxon>
        <taxon>50 kb inversion clade</taxon>
        <taxon>NPAAA clade</taxon>
        <taxon>indigoferoid/millettioid clade</taxon>
        <taxon>Phaseoleae</taxon>
        <taxon>Mucuna</taxon>
    </lineage>
</organism>
<keyword evidence="3" id="KW-1185">Reference proteome</keyword>
<proteinExistence type="predicted"/>
<gene>
    <name evidence="2" type="ORF">CR513_52294</name>
</gene>
<evidence type="ECO:0000313" key="3">
    <source>
        <dbReference type="Proteomes" id="UP000257109"/>
    </source>
</evidence>
<comment type="caution">
    <text evidence="2">The sequence shown here is derived from an EMBL/GenBank/DDBJ whole genome shotgun (WGS) entry which is preliminary data.</text>
</comment>
<dbReference type="PANTHER" id="PTHR11439">
    <property type="entry name" value="GAG-POL-RELATED RETROTRANSPOSON"/>
    <property type="match status" value="1"/>
</dbReference>
<evidence type="ECO:0000313" key="2">
    <source>
        <dbReference type="EMBL" id="RDX68693.1"/>
    </source>
</evidence>
<reference evidence="2" key="1">
    <citation type="submission" date="2018-05" db="EMBL/GenBank/DDBJ databases">
        <title>Draft genome of Mucuna pruriens seed.</title>
        <authorList>
            <person name="Nnadi N.E."/>
            <person name="Vos R."/>
            <person name="Hasami M.H."/>
            <person name="Devisetty U.K."/>
            <person name="Aguiy J.C."/>
        </authorList>
    </citation>
    <scope>NUCLEOTIDE SEQUENCE [LARGE SCALE GENOMIC DNA]</scope>
    <source>
        <strain evidence="2">JCA_2017</strain>
    </source>
</reference>
<accession>A0A371ERL5</accession>
<protein>
    <recommendedName>
        <fullName evidence="4">Mitochondrial protein</fullName>
    </recommendedName>
</protein>
<dbReference type="STRING" id="157652.A0A371ERL5"/>
<sequence length="133" mass="15187">MESCNLMSTPAKTGVKLVKDSVGKKDDNTFYRQLVGSLMYVIATRPNIMLVVSLISRFMEHSKKIHLMVVKRILPYLRGITKYGIFYKKGKNPYFLGFIDRAISWLLRKQSIVPFSTTEIEFVAPTTCACQTI</sequence>
<feature type="transmembrane region" description="Helical" evidence="1">
    <location>
        <begin position="38"/>
        <end position="58"/>
    </location>
</feature>
<evidence type="ECO:0000256" key="1">
    <source>
        <dbReference type="SAM" id="Phobius"/>
    </source>
</evidence>
<keyword evidence="1" id="KW-0812">Transmembrane</keyword>
<feature type="non-terminal residue" evidence="2">
    <location>
        <position position="1"/>
    </location>
</feature>
<dbReference type="OrthoDB" id="413760at2759"/>
<dbReference type="Proteomes" id="UP000257109">
    <property type="component" value="Unassembled WGS sequence"/>
</dbReference>
<dbReference type="AlphaFoldDB" id="A0A371ERL5"/>
<keyword evidence="1" id="KW-1133">Transmembrane helix</keyword>
<keyword evidence="1" id="KW-0472">Membrane</keyword>
<dbReference type="PANTHER" id="PTHR11439:SF517">
    <property type="entry name" value="CYSTEINE-RICH RLK (RECEPTOR-LIKE PROTEIN KINASE) 8"/>
    <property type="match status" value="1"/>
</dbReference>
<name>A0A371ERL5_MUCPR</name>
<dbReference type="EMBL" id="QJKJ01012430">
    <property type="protein sequence ID" value="RDX68693.1"/>
    <property type="molecule type" value="Genomic_DNA"/>
</dbReference>
<evidence type="ECO:0008006" key="4">
    <source>
        <dbReference type="Google" id="ProtNLM"/>
    </source>
</evidence>